<dbReference type="AlphaFoldDB" id="A0A5D4RIB8"/>
<accession>A0A5D4RIB8</accession>
<evidence type="ECO:0000313" key="1">
    <source>
        <dbReference type="EMBL" id="TYS50081.1"/>
    </source>
</evidence>
<reference evidence="1 2" key="1">
    <citation type="submission" date="2019-08" db="EMBL/GenBank/DDBJ databases">
        <title>Bacillus genomes from the desert of Cuatro Cienegas, Coahuila.</title>
        <authorList>
            <person name="Olmedo-Alvarez G."/>
        </authorList>
    </citation>
    <scope>NUCLEOTIDE SEQUENCE [LARGE SCALE GENOMIC DNA]</scope>
    <source>
        <strain evidence="1 2">CH446_14T</strain>
    </source>
</reference>
<evidence type="ECO:0000313" key="2">
    <source>
        <dbReference type="Proteomes" id="UP000322139"/>
    </source>
</evidence>
<comment type="caution">
    <text evidence="1">The sequence shown here is derived from an EMBL/GenBank/DDBJ whole genome shotgun (WGS) entry which is preliminary data.</text>
</comment>
<name>A0A5D4RIB8_9BACI</name>
<organism evidence="1 2">
    <name type="scientific">Bacillus infantis</name>
    <dbReference type="NCBI Taxonomy" id="324767"/>
    <lineage>
        <taxon>Bacteria</taxon>
        <taxon>Bacillati</taxon>
        <taxon>Bacillota</taxon>
        <taxon>Bacilli</taxon>
        <taxon>Bacillales</taxon>
        <taxon>Bacillaceae</taxon>
        <taxon>Bacillus</taxon>
    </lineage>
</organism>
<proteinExistence type="predicted"/>
<dbReference type="EMBL" id="VTER01000003">
    <property type="protein sequence ID" value="TYS50081.1"/>
    <property type="molecule type" value="Genomic_DNA"/>
</dbReference>
<dbReference type="RefSeq" id="WP_148973910.1">
    <property type="nucleotide sequence ID" value="NZ_VTER01000003.1"/>
</dbReference>
<dbReference type="Proteomes" id="UP000322139">
    <property type="component" value="Unassembled WGS sequence"/>
</dbReference>
<sequence length="127" mass="13837">MMAKQKYWNGSSWEVIGSDAGKVDVTDSANFYAGSNVEGALAEIGAGAMRQLRTAKSSKDANGVYTVVEYRRKTDNTLFARSTLSGGTAPQYTTRTINYYSTNGTTVLKTDTFTINYDSDGDWVSEV</sequence>
<protein>
    <submittedName>
        <fullName evidence="1">Uncharacterized protein</fullName>
    </submittedName>
</protein>
<gene>
    <name evidence="1" type="ORF">FZD51_05875</name>
</gene>